<evidence type="ECO:0000256" key="5">
    <source>
        <dbReference type="ARBA" id="ARBA00022803"/>
    </source>
</evidence>
<dbReference type="InterPro" id="IPR051685">
    <property type="entry name" value="Ycf3/AcsC/BcsC/TPR_MFPF"/>
</dbReference>
<dbReference type="Pfam" id="PF14559">
    <property type="entry name" value="TPR_19"/>
    <property type="match status" value="1"/>
</dbReference>
<accession>A0AAW9C4Z9</accession>
<dbReference type="Pfam" id="PF05420">
    <property type="entry name" value="BCSC_C"/>
    <property type="match status" value="1"/>
</dbReference>
<dbReference type="EMBL" id="JAUEQX010000004">
    <property type="protein sequence ID" value="MDW3775927.1"/>
    <property type="molecule type" value="Genomic_DNA"/>
</dbReference>
<evidence type="ECO:0000256" key="7">
    <source>
        <dbReference type="PROSITE-ProRule" id="PRU00339"/>
    </source>
</evidence>
<dbReference type="GO" id="GO:0030244">
    <property type="term" value="P:cellulose biosynthetic process"/>
    <property type="evidence" value="ECO:0007669"/>
    <property type="project" value="UniProtKB-KW"/>
</dbReference>
<evidence type="ECO:0000259" key="9">
    <source>
        <dbReference type="Pfam" id="PF05420"/>
    </source>
</evidence>
<dbReference type="SMART" id="SM00028">
    <property type="entry name" value="TPR"/>
    <property type="match status" value="5"/>
</dbReference>
<dbReference type="PANTHER" id="PTHR44943:SF11">
    <property type="entry name" value="CELLULOSE SYNTHASE OPERON PROTEIN C"/>
    <property type="match status" value="1"/>
</dbReference>
<dbReference type="InterPro" id="IPR008410">
    <property type="entry name" value="BCSC_C"/>
</dbReference>
<organism evidence="10 11">
    <name type="scientific">Kluyvera cryocrescens</name>
    <name type="common">Kluyvera citrophila</name>
    <dbReference type="NCBI Taxonomy" id="580"/>
    <lineage>
        <taxon>Bacteria</taxon>
        <taxon>Pseudomonadati</taxon>
        <taxon>Pseudomonadota</taxon>
        <taxon>Gammaproteobacteria</taxon>
        <taxon>Enterobacterales</taxon>
        <taxon>Enterobacteriaceae</taxon>
        <taxon>Kluyvera</taxon>
    </lineage>
</organism>
<keyword evidence="6" id="KW-0135">Cellulose biosynthesis</keyword>
<reference evidence="10" key="1">
    <citation type="journal article" date="2023" name="J Glob Antimicrob Resist">
        <title>Emergence of NDM-1 and KPC-3 carbapenemases in Kluyvera cryocrescens: Investigating genetic heterogeneity and acquisition routes of blaNDM-1 in Enterobacterales species in Portugal.</title>
        <authorList>
            <person name="Loiodice M."/>
            <person name="Ribeiro M."/>
            <person name="Peixe L."/>
            <person name="Novais A."/>
        </authorList>
    </citation>
    <scope>NUCLEOTIDE SEQUENCE</scope>
    <source>
        <strain evidence="10">K629</strain>
    </source>
</reference>
<dbReference type="InterPro" id="IPR019734">
    <property type="entry name" value="TPR_rpt"/>
</dbReference>
<keyword evidence="5 7" id="KW-0802">TPR repeat</keyword>
<evidence type="ECO:0000256" key="4">
    <source>
        <dbReference type="ARBA" id="ARBA00022737"/>
    </source>
</evidence>
<feature type="domain" description="Cellulose synthase operon C C-terminal" evidence="9">
    <location>
        <begin position="745"/>
        <end position="1081"/>
    </location>
</feature>
<dbReference type="AlphaFoldDB" id="A0AAW9C4Z9"/>
<dbReference type="PANTHER" id="PTHR44943">
    <property type="entry name" value="CELLULOSE SYNTHASE OPERON PROTEIN C"/>
    <property type="match status" value="1"/>
</dbReference>
<evidence type="ECO:0000313" key="11">
    <source>
        <dbReference type="Proteomes" id="UP001276300"/>
    </source>
</evidence>
<keyword evidence="4" id="KW-0677">Repeat</keyword>
<dbReference type="GO" id="GO:0019867">
    <property type="term" value="C:outer membrane"/>
    <property type="evidence" value="ECO:0007669"/>
    <property type="project" value="InterPro"/>
</dbReference>
<dbReference type="Proteomes" id="UP001276300">
    <property type="component" value="Unassembled WGS sequence"/>
</dbReference>
<gene>
    <name evidence="10" type="primary">bcsC</name>
    <name evidence="10" type="ORF">QWU01_03775</name>
</gene>
<evidence type="ECO:0000256" key="1">
    <source>
        <dbReference type="ARBA" id="ARBA00003476"/>
    </source>
</evidence>
<feature type="signal peptide" evidence="8">
    <location>
        <begin position="1"/>
        <end position="23"/>
    </location>
</feature>
<evidence type="ECO:0000256" key="2">
    <source>
        <dbReference type="ARBA" id="ARBA00005186"/>
    </source>
</evidence>
<comment type="pathway">
    <text evidence="2">Glycan metabolism; bacterial cellulose biosynthesis.</text>
</comment>
<evidence type="ECO:0000256" key="6">
    <source>
        <dbReference type="ARBA" id="ARBA00022916"/>
    </source>
</evidence>
<comment type="function">
    <text evidence="1">Required for maximal bacterial cellulose synthesis.</text>
</comment>
<evidence type="ECO:0000313" key="10">
    <source>
        <dbReference type="EMBL" id="MDW3775927.1"/>
    </source>
</evidence>
<evidence type="ECO:0000256" key="3">
    <source>
        <dbReference type="ARBA" id="ARBA00022729"/>
    </source>
</evidence>
<dbReference type="Pfam" id="PF13432">
    <property type="entry name" value="TPR_16"/>
    <property type="match status" value="1"/>
</dbReference>
<protein>
    <submittedName>
        <fullName evidence="10">Cellulose synthase complex outer membrane protein BcsC</fullName>
    </submittedName>
</protein>
<dbReference type="RefSeq" id="WP_318242243.1">
    <property type="nucleotide sequence ID" value="NZ_JAUEQX010000004.1"/>
</dbReference>
<dbReference type="InterPro" id="IPR011990">
    <property type="entry name" value="TPR-like_helical_dom_sf"/>
</dbReference>
<dbReference type="SUPFAM" id="SSF48452">
    <property type="entry name" value="TPR-like"/>
    <property type="match status" value="3"/>
</dbReference>
<keyword evidence="3 8" id="KW-0732">Signal</keyword>
<proteinExistence type="predicted"/>
<dbReference type="PROSITE" id="PS50005">
    <property type="entry name" value="TPR"/>
    <property type="match status" value="1"/>
</dbReference>
<dbReference type="NCBIfam" id="NF008520">
    <property type="entry name" value="PRK11447.1"/>
    <property type="match status" value="1"/>
</dbReference>
<dbReference type="Gene3D" id="1.25.40.10">
    <property type="entry name" value="Tetratricopeptide repeat domain"/>
    <property type="match status" value="4"/>
</dbReference>
<evidence type="ECO:0000256" key="8">
    <source>
        <dbReference type="SAM" id="SignalP"/>
    </source>
</evidence>
<sequence length="1102" mass="121377">MRKFTLSLITLSLGLTLVQPGYADTSAEEQLLNQVRLGEASKRDDLVQQSLYRLELINPNNPKVMAARLRYLLRQGDTAGAKKQLDKLAQVAPNSAEYNASRVELGLNTDAGRQELQQARLQATTGHVPEALAAYEKAFNGAPPDGDYAVEYWSTVAKIPARRDEALKHLQSLNQQNPGNLGLQTTLANMLLADNRRDEAFTVLEQMAKSNGGRGPAGDIWFNTIKNQPVSPSSVQSLQRFLLIFSSGEAADSARAMLADQQKQMADPVLRAKAEQQVKAEEAEASKPQTWQLYWPLIRKGDAALKANNLAQAEGFYQQARKLDGTDSYAVLGLGDVAMARKDSAGAERYYQQALRLDRTNSSAIRGLANIYRAQSPERATDFINGLSASQRRSIDDIERSLTNDRLAQQAEALENQGRWAQAAELQRRRLALSPDDVWITYRLSRDLVSAGQRGEADNLMLNLARKKPADAEQVYAYGLYMSGNGQDQAALTHLAALPASQWTDNIRELDTRLRSDQVIAQANRLRDGGQETQAIALLKQQPESARIHSTLADWAQQRGDTAAALAEYNAVLAKDPHDEDAHLGLAEVYAADGNKLAARQQLAELPAEGERSLNTQRRIALVSAQLGDTATAQKMMTALIPQAKSQPPSMESAMVLRDAANYQAQAGDPKQALETYKDAMVAAQVTPTRPQDNDSFTRLTRNDEKDDWLKRGVRSDAADLYRQQDLNVTLQHEYWGSSGTGGYSDLKAHTTMFQVDAPLSDGRMFFRSDLVNMDAGSFSADKNNAYKEQWGTCDLSTCYGSKNQSGNGASVAIGWKNDTWDADIGTTPMGFNVVDVVGGLSYSSDIGPLGYTVNAHRRPISSSLLAFGGQKDNSSGAHPGTTWGGVRADGGGISLSYDKGEANGVWASLGGDQLTGKNVDDNWRVRWMTGYYYKVINENNRRVTVGLNNMIWHYQKDLSGYTLGQGGYYSPQEYVSFAVPVNWRQRTENWSWELGGSVSWSHSRNRTEQRYPLMGLIPQQWKEDASDDTNSGGSSQGFGYTARAIVERRVTSNWFVGAGVDIQQAKDYTPSHALLYVRYSAAGWQGDLDMPPQPLIPYADW</sequence>
<feature type="chain" id="PRO_5043959280" evidence="8">
    <location>
        <begin position="24"/>
        <end position="1102"/>
    </location>
</feature>
<feature type="repeat" description="TPR" evidence="7">
    <location>
        <begin position="328"/>
        <end position="361"/>
    </location>
</feature>
<name>A0AAW9C4Z9_KLUCR</name>
<comment type="caution">
    <text evidence="10">The sequence shown here is derived from an EMBL/GenBank/DDBJ whole genome shotgun (WGS) entry which is preliminary data.</text>
</comment>